<gene>
    <name evidence="2" type="ORF">VTL71DRAFT_9658</name>
</gene>
<evidence type="ECO:0000313" key="3">
    <source>
        <dbReference type="Proteomes" id="UP001595075"/>
    </source>
</evidence>
<keyword evidence="3" id="KW-1185">Reference proteome</keyword>
<dbReference type="EMBL" id="JAZHXI010000023">
    <property type="protein sequence ID" value="KAL2060263.1"/>
    <property type="molecule type" value="Genomic_DNA"/>
</dbReference>
<keyword evidence="1" id="KW-1133">Transmembrane helix</keyword>
<evidence type="ECO:0000256" key="1">
    <source>
        <dbReference type="SAM" id="Phobius"/>
    </source>
</evidence>
<feature type="transmembrane region" description="Helical" evidence="1">
    <location>
        <begin position="78"/>
        <end position="100"/>
    </location>
</feature>
<dbReference type="Proteomes" id="UP001595075">
    <property type="component" value="Unassembled WGS sequence"/>
</dbReference>
<reference evidence="2 3" key="1">
    <citation type="journal article" date="2024" name="Commun. Biol.">
        <title>Comparative genomic analysis of thermophilic fungi reveals convergent evolutionary adaptations and gene losses.</title>
        <authorList>
            <person name="Steindorff A.S."/>
            <person name="Aguilar-Pontes M.V."/>
            <person name="Robinson A.J."/>
            <person name="Andreopoulos B."/>
            <person name="LaButti K."/>
            <person name="Kuo A."/>
            <person name="Mondo S."/>
            <person name="Riley R."/>
            <person name="Otillar R."/>
            <person name="Haridas S."/>
            <person name="Lipzen A."/>
            <person name="Grimwood J."/>
            <person name="Schmutz J."/>
            <person name="Clum A."/>
            <person name="Reid I.D."/>
            <person name="Moisan M.C."/>
            <person name="Butler G."/>
            <person name="Nguyen T.T.M."/>
            <person name="Dewar K."/>
            <person name="Conant G."/>
            <person name="Drula E."/>
            <person name="Henrissat B."/>
            <person name="Hansel C."/>
            <person name="Singer S."/>
            <person name="Hutchinson M.I."/>
            <person name="de Vries R.P."/>
            <person name="Natvig D.O."/>
            <person name="Powell A.J."/>
            <person name="Tsang A."/>
            <person name="Grigoriev I.V."/>
        </authorList>
    </citation>
    <scope>NUCLEOTIDE SEQUENCE [LARGE SCALE GENOMIC DNA]</scope>
    <source>
        <strain evidence="2 3">CBS 494.80</strain>
    </source>
</reference>
<comment type="caution">
    <text evidence="2">The sequence shown here is derived from an EMBL/GenBank/DDBJ whole genome shotgun (WGS) entry which is preliminary data.</text>
</comment>
<keyword evidence="1" id="KW-0472">Membrane</keyword>
<name>A0ABR4BUB8_9HELO</name>
<sequence>MTAPPTSRGRKPEICDAQLQTGPGLSMSIVFRPPNILIYIHFLSARYKNLQHRTSFSLSADSTSYTVKQNHNFKMQCLFFIIAALLSLFTPGLGNAIIFINKDSVGRAIEGTENWKPPLYYPPVPGTWVPGNGRATVRLSEGSAYMFKSIYNGGNCADPHNVEGEVKFNGHNDHTWFDLSVVELNKRNLPVRNSYFHWLHPANDATPRSGCSTFPCDNVYKFPTDDKNHALDINQHELTAISYGSACDYS</sequence>
<accession>A0ABR4BUB8</accession>
<proteinExistence type="predicted"/>
<protein>
    <submittedName>
        <fullName evidence="2">Uncharacterized protein</fullName>
    </submittedName>
</protein>
<keyword evidence="1" id="KW-0812">Transmembrane</keyword>
<organism evidence="2 3">
    <name type="scientific">Oculimacula yallundae</name>
    <dbReference type="NCBI Taxonomy" id="86028"/>
    <lineage>
        <taxon>Eukaryota</taxon>
        <taxon>Fungi</taxon>
        <taxon>Dikarya</taxon>
        <taxon>Ascomycota</taxon>
        <taxon>Pezizomycotina</taxon>
        <taxon>Leotiomycetes</taxon>
        <taxon>Helotiales</taxon>
        <taxon>Ploettnerulaceae</taxon>
        <taxon>Oculimacula</taxon>
    </lineage>
</organism>
<evidence type="ECO:0000313" key="2">
    <source>
        <dbReference type="EMBL" id="KAL2060263.1"/>
    </source>
</evidence>